<sequence length="104" mass="11367">MDGGLQVVTIHGCALLHSPLLLHTYPTCEALSPLTLASSPRSPQCTHTHTHTKLEGFVRNSGFTHSPPSPAGRADCQQRARRSQDRACQSIEIWTCSRFAAKDD</sequence>
<proteinExistence type="predicted"/>
<dbReference type="Proteomes" id="UP000799755">
    <property type="component" value="Unassembled WGS sequence"/>
</dbReference>
<evidence type="ECO:0000313" key="1">
    <source>
        <dbReference type="EMBL" id="KAF2469309.1"/>
    </source>
</evidence>
<comment type="caution">
    <text evidence="1">The sequence shown here is derived from an EMBL/GenBank/DDBJ whole genome shotgun (WGS) entry which is preliminary data.</text>
</comment>
<keyword evidence="2" id="KW-1185">Reference proteome</keyword>
<gene>
    <name evidence="1" type="ORF">BDR25DRAFT_48132</name>
</gene>
<evidence type="ECO:0000313" key="2">
    <source>
        <dbReference type="Proteomes" id="UP000799755"/>
    </source>
</evidence>
<accession>A0ACB6QQM0</accession>
<name>A0ACB6QQM0_9PLEO</name>
<protein>
    <submittedName>
        <fullName evidence="1">Uncharacterized protein</fullName>
    </submittedName>
</protein>
<organism evidence="1 2">
    <name type="scientific">Lindgomyces ingoldianus</name>
    <dbReference type="NCBI Taxonomy" id="673940"/>
    <lineage>
        <taxon>Eukaryota</taxon>
        <taxon>Fungi</taxon>
        <taxon>Dikarya</taxon>
        <taxon>Ascomycota</taxon>
        <taxon>Pezizomycotina</taxon>
        <taxon>Dothideomycetes</taxon>
        <taxon>Pleosporomycetidae</taxon>
        <taxon>Pleosporales</taxon>
        <taxon>Lindgomycetaceae</taxon>
        <taxon>Lindgomyces</taxon>
    </lineage>
</organism>
<dbReference type="EMBL" id="MU003512">
    <property type="protein sequence ID" value="KAF2469309.1"/>
    <property type="molecule type" value="Genomic_DNA"/>
</dbReference>
<reference evidence="1" key="1">
    <citation type="journal article" date="2020" name="Stud. Mycol.">
        <title>101 Dothideomycetes genomes: a test case for predicting lifestyles and emergence of pathogens.</title>
        <authorList>
            <person name="Haridas S."/>
            <person name="Albert R."/>
            <person name="Binder M."/>
            <person name="Bloem J."/>
            <person name="Labutti K."/>
            <person name="Salamov A."/>
            <person name="Andreopoulos B."/>
            <person name="Baker S."/>
            <person name="Barry K."/>
            <person name="Bills G."/>
            <person name="Bluhm B."/>
            <person name="Cannon C."/>
            <person name="Castanera R."/>
            <person name="Culley D."/>
            <person name="Daum C."/>
            <person name="Ezra D."/>
            <person name="Gonzalez J."/>
            <person name="Henrissat B."/>
            <person name="Kuo A."/>
            <person name="Liang C."/>
            <person name="Lipzen A."/>
            <person name="Lutzoni F."/>
            <person name="Magnuson J."/>
            <person name="Mondo S."/>
            <person name="Nolan M."/>
            <person name="Ohm R."/>
            <person name="Pangilinan J."/>
            <person name="Park H.-J."/>
            <person name="Ramirez L."/>
            <person name="Alfaro M."/>
            <person name="Sun H."/>
            <person name="Tritt A."/>
            <person name="Yoshinaga Y."/>
            <person name="Zwiers L.-H."/>
            <person name="Turgeon B."/>
            <person name="Goodwin S."/>
            <person name="Spatafora J."/>
            <person name="Crous P."/>
            <person name="Grigoriev I."/>
        </authorList>
    </citation>
    <scope>NUCLEOTIDE SEQUENCE</scope>
    <source>
        <strain evidence="1">ATCC 200398</strain>
    </source>
</reference>